<protein>
    <submittedName>
        <fullName evidence="1">Uncharacterized protein</fullName>
    </submittedName>
</protein>
<dbReference type="AlphaFoldDB" id="A0A0G0PQA3"/>
<sequence length="219" mass="24344">MENPIENGQSLVELNLKLKKVTGAFMFDEKLQRIITGPLLVPHDLNVLNTKFLGPSKPNEKTATVLNNLAEKYTPLEVNRDTILTTEVISNLRKLSLLINLASDLQSSGVDVAETLTNVESKLNQSELNSLVSSEEMYRIRNHKMDLNVTNFPSSLLDKNPQLKLDPAYSTFVEDIKSGKSIDDIALKLKSEHTNEHTEVTFEPAQVSGLKPIYGLNGV</sequence>
<proteinExistence type="predicted"/>
<dbReference type="Proteomes" id="UP000034774">
    <property type="component" value="Unassembled WGS sequence"/>
</dbReference>
<evidence type="ECO:0000313" key="1">
    <source>
        <dbReference type="EMBL" id="KKQ91546.1"/>
    </source>
</evidence>
<accession>A0A0G0PQA3</accession>
<evidence type="ECO:0000313" key="2">
    <source>
        <dbReference type="Proteomes" id="UP000034774"/>
    </source>
</evidence>
<comment type="caution">
    <text evidence="1">The sequence shown here is derived from an EMBL/GenBank/DDBJ whole genome shotgun (WGS) entry which is preliminary data.</text>
</comment>
<reference evidence="1 2" key="1">
    <citation type="journal article" date="2015" name="Nature">
        <title>rRNA introns, odd ribosomes, and small enigmatic genomes across a large radiation of phyla.</title>
        <authorList>
            <person name="Brown C.T."/>
            <person name="Hug L.A."/>
            <person name="Thomas B.C."/>
            <person name="Sharon I."/>
            <person name="Castelle C.J."/>
            <person name="Singh A."/>
            <person name="Wilkins M.J."/>
            <person name="Williams K.H."/>
            <person name="Banfield J.F."/>
        </authorList>
    </citation>
    <scope>NUCLEOTIDE SEQUENCE [LARGE SCALE GENOMIC DNA]</scope>
</reference>
<dbReference type="EMBL" id="LBVU01000006">
    <property type="protein sequence ID" value="KKQ91546.1"/>
    <property type="molecule type" value="Genomic_DNA"/>
</dbReference>
<gene>
    <name evidence="1" type="ORF">UT17_C0006G0021</name>
</gene>
<organism evidence="1 2">
    <name type="scientific">Candidatus Woesebacteria bacterium GW2011_GWB1_39_10</name>
    <dbReference type="NCBI Taxonomy" id="1618572"/>
    <lineage>
        <taxon>Bacteria</taxon>
        <taxon>Candidatus Woeseibacteriota</taxon>
    </lineage>
</organism>
<name>A0A0G0PQA3_9BACT</name>